<sequence>MVTCVMCGRSGHPTCMDLGPVAEIMRSYPWTCTECKTCEICHEKGDDARILFCDFCDRGWHMDCLQPPLEEAPTGKWHCPMCPPLPLPEFLQLPPPPEIQAEFHPENHLTADQEPPIRASSVASTSYSREPQTRATSNRKGKGKAIFTDESEIESPLTRRQRRAKNDSKGKARMSETEEEEPEPEPAPRAVKRMKLKLGAEPPPPSRMVVRLKLPPKSKGKEREEEEPSRKDMFEDLLSAEDRDTLRTVIDVSDKARYERSRAQAEAKLFPPQPPPQLDLGTLPFTPSRPLRRSTYAQTQPPTPRPLDSPVPSTPNPNSQSPFPFPPVASSSTAPTLRIRTIRFGEYDIQTWYDAPFPEEYANLPDGRLWICEFCLKYMKSQFISVRHRTKCKMRHPPGDEIYRDGAISVFEVDGRRNKIYCQNLCLLSKMFLDHKSLFYDVEPFLFYVITESDSIGARFVGYFSKEKQSPKDYNVSCIMTLPVRQRKGWGNLLIDFSYLLSKKEGRTGSPEKPLSALDISTATSMTTEDICLILNQQGMIQNKCDSTPFSPSMRPSPGQSIRFVRGRKNGTTRKHLQRKQTDDDLSRGPFVPPKDYEIVWDTEAIKAHLDKWSEKGYLTLKPENQESANEEAEVKSRNRFELSEPRLCSPSAR</sequence>
<proteinExistence type="predicted"/>
<evidence type="ECO:0000313" key="2">
    <source>
        <dbReference type="Proteomes" id="UP000886501"/>
    </source>
</evidence>
<reference evidence="1" key="2">
    <citation type="journal article" date="2020" name="Nat. Commun.">
        <title>Large-scale genome sequencing of mycorrhizal fungi provides insights into the early evolution of symbiotic traits.</title>
        <authorList>
            <person name="Miyauchi S."/>
            <person name="Kiss E."/>
            <person name="Kuo A."/>
            <person name="Drula E."/>
            <person name="Kohler A."/>
            <person name="Sanchez-Garcia M."/>
            <person name="Morin E."/>
            <person name="Andreopoulos B."/>
            <person name="Barry K.W."/>
            <person name="Bonito G."/>
            <person name="Buee M."/>
            <person name="Carver A."/>
            <person name="Chen C."/>
            <person name="Cichocki N."/>
            <person name="Clum A."/>
            <person name="Culley D."/>
            <person name="Crous P.W."/>
            <person name="Fauchery L."/>
            <person name="Girlanda M."/>
            <person name="Hayes R.D."/>
            <person name="Keri Z."/>
            <person name="LaButti K."/>
            <person name="Lipzen A."/>
            <person name="Lombard V."/>
            <person name="Magnuson J."/>
            <person name="Maillard F."/>
            <person name="Murat C."/>
            <person name="Nolan M."/>
            <person name="Ohm R.A."/>
            <person name="Pangilinan J."/>
            <person name="Pereira M.F."/>
            <person name="Perotto S."/>
            <person name="Peter M."/>
            <person name="Pfister S."/>
            <person name="Riley R."/>
            <person name="Sitrit Y."/>
            <person name="Stielow J.B."/>
            <person name="Szollosi G."/>
            <person name="Zifcakova L."/>
            <person name="Stursova M."/>
            <person name="Spatafora J.W."/>
            <person name="Tedersoo L."/>
            <person name="Vaario L.M."/>
            <person name="Yamada A."/>
            <person name="Yan M."/>
            <person name="Wang P."/>
            <person name="Xu J."/>
            <person name="Bruns T."/>
            <person name="Baldrian P."/>
            <person name="Vilgalys R."/>
            <person name="Dunand C."/>
            <person name="Henrissat B."/>
            <person name="Grigoriev I.V."/>
            <person name="Hibbett D."/>
            <person name="Nagy L.G."/>
            <person name="Martin F.M."/>
        </authorList>
    </citation>
    <scope>NUCLEOTIDE SEQUENCE</scope>
    <source>
        <strain evidence="1">P2</strain>
    </source>
</reference>
<reference evidence="1" key="1">
    <citation type="submission" date="2019-10" db="EMBL/GenBank/DDBJ databases">
        <authorList>
            <consortium name="DOE Joint Genome Institute"/>
            <person name="Kuo A."/>
            <person name="Miyauchi S."/>
            <person name="Kiss E."/>
            <person name="Drula E."/>
            <person name="Kohler A."/>
            <person name="Sanchez-Garcia M."/>
            <person name="Andreopoulos B."/>
            <person name="Barry K.W."/>
            <person name="Bonito G."/>
            <person name="Buee M."/>
            <person name="Carver A."/>
            <person name="Chen C."/>
            <person name="Cichocki N."/>
            <person name="Clum A."/>
            <person name="Culley D."/>
            <person name="Crous P.W."/>
            <person name="Fauchery L."/>
            <person name="Girlanda M."/>
            <person name="Hayes R."/>
            <person name="Keri Z."/>
            <person name="Labutti K."/>
            <person name="Lipzen A."/>
            <person name="Lombard V."/>
            <person name="Magnuson J."/>
            <person name="Maillard F."/>
            <person name="Morin E."/>
            <person name="Murat C."/>
            <person name="Nolan M."/>
            <person name="Ohm R."/>
            <person name="Pangilinan J."/>
            <person name="Pereira M."/>
            <person name="Perotto S."/>
            <person name="Peter M."/>
            <person name="Riley R."/>
            <person name="Sitrit Y."/>
            <person name="Stielow B."/>
            <person name="Szollosi G."/>
            <person name="Zifcakova L."/>
            <person name="Stursova M."/>
            <person name="Spatafora J.W."/>
            <person name="Tedersoo L."/>
            <person name="Vaario L.-M."/>
            <person name="Yamada A."/>
            <person name="Yan M."/>
            <person name="Wang P."/>
            <person name="Xu J."/>
            <person name="Bruns T."/>
            <person name="Baldrian P."/>
            <person name="Vilgalys R."/>
            <person name="Henrissat B."/>
            <person name="Grigoriev I.V."/>
            <person name="Hibbett D."/>
            <person name="Nagy L.G."/>
            <person name="Martin F.M."/>
        </authorList>
    </citation>
    <scope>NUCLEOTIDE SEQUENCE</scope>
    <source>
        <strain evidence="1">P2</strain>
    </source>
</reference>
<gene>
    <name evidence="1" type="ORF">BDM02DRAFT_2059220</name>
</gene>
<protein>
    <submittedName>
        <fullName evidence="1">Uncharacterized protein</fullName>
    </submittedName>
</protein>
<organism evidence="1 2">
    <name type="scientific">Thelephora ganbajun</name>
    <name type="common">Ganba fungus</name>
    <dbReference type="NCBI Taxonomy" id="370292"/>
    <lineage>
        <taxon>Eukaryota</taxon>
        <taxon>Fungi</taxon>
        <taxon>Dikarya</taxon>
        <taxon>Basidiomycota</taxon>
        <taxon>Agaricomycotina</taxon>
        <taxon>Agaricomycetes</taxon>
        <taxon>Thelephorales</taxon>
        <taxon>Thelephoraceae</taxon>
        <taxon>Thelephora</taxon>
    </lineage>
</organism>
<dbReference type="Proteomes" id="UP000886501">
    <property type="component" value="Unassembled WGS sequence"/>
</dbReference>
<name>A0ACB6ZHA1_THEGA</name>
<dbReference type="EMBL" id="MU118007">
    <property type="protein sequence ID" value="KAF9648813.1"/>
    <property type="molecule type" value="Genomic_DNA"/>
</dbReference>
<comment type="caution">
    <text evidence="1">The sequence shown here is derived from an EMBL/GenBank/DDBJ whole genome shotgun (WGS) entry which is preliminary data.</text>
</comment>
<keyword evidence="2" id="KW-1185">Reference proteome</keyword>
<accession>A0ACB6ZHA1</accession>
<evidence type="ECO:0000313" key="1">
    <source>
        <dbReference type="EMBL" id="KAF9648813.1"/>
    </source>
</evidence>